<feature type="transmembrane region" description="Helical" evidence="8">
    <location>
        <begin position="330"/>
        <end position="352"/>
    </location>
</feature>
<dbReference type="InterPro" id="IPR017588">
    <property type="entry name" value="UacT-like"/>
</dbReference>
<evidence type="ECO:0000256" key="7">
    <source>
        <dbReference type="ARBA" id="ARBA00023136"/>
    </source>
</evidence>
<keyword evidence="4" id="KW-1003">Cell membrane</keyword>
<dbReference type="Proteomes" id="UP000196125">
    <property type="component" value="Unassembled WGS sequence"/>
</dbReference>
<comment type="subcellular location">
    <subcellularLocation>
        <location evidence="1">Cell membrane</location>
        <topology evidence="1">Multi-pass membrane protein</topology>
    </subcellularLocation>
</comment>
<feature type="transmembrane region" description="Helical" evidence="8">
    <location>
        <begin position="112"/>
        <end position="130"/>
    </location>
</feature>
<evidence type="ECO:0000313" key="12">
    <source>
        <dbReference type="Proteomes" id="UP001283366"/>
    </source>
</evidence>
<evidence type="ECO:0000256" key="2">
    <source>
        <dbReference type="ARBA" id="ARBA00008821"/>
    </source>
</evidence>
<evidence type="ECO:0000256" key="3">
    <source>
        <dbReference type="ARBA" id="ARBA00022448"/>
    </source>
</evidence>
<evidence type="ECO:0000313" key="10">
    <source>
        <dbReference type="EMBL" id="SMS00682.1"/>
    </source>
</evidence>
<feature type="transmembrane region" description="Helical" evidence="8">
    <location>
        <begin position="358"/>
        <end position="380"/>
    </location>
</feature>
<dbReference type="GO" id="GO:0042907">
    <property type="term" value="F:xanthine transmembrane transporter activity"/>
    <property type="evidence" value="ECO:0007669"/>
    <property type="project" value="TreeGrafter"/>
</dbReference>
<dbReference type="InterPro" id="IPR006043">
    <property type="entry name" value="NCS2"/>
</dbReference>
<evidence type="ECO:0000256" key="1">
    <source>
        <dbReference type="ARBA" id="ARBA00004651"/>
    </source>
</evidence>
<evidence type="ECO:0000256" key="4">
    <source>
        <dbReference type="ARBA" id="ARBA00022475"/>
    </source>
</evidence>
<organism evidence="10 11">
    <name type="scientific">Vibrio mangrovi</name>
    <dbReference type="NCBI Taxonomy" id="474394"/>
    <lineage>
        <taxon>Bacteria</taxon>
        <taxon>Pseudomonadati</taxon>
        <taxon>Pseudomonadota</taxon>
        <taxon>Gammaproteobacteria</taxon>
        <taxon>Vibrionales</taxon>
        <taxon>Vibrionaceae</taxon>
        <taxon>Vibrio</taxon>
    </lineage>
</organism>
<proteinExistence type="inferred from homology"/>
<feature type="transmembrane region" description="Helical" evidence="8">
    <location>
        <begin position="389"/>
        <end position="409"/>
    </location>
</feature>
<dbReference type="Proteomes" id="UP001283366">
    <property type="component" value="Unassembled WGS sequence"/>
</dbReference>
<dbReference type="RefSeq" id="WP_087480703.1">
    <property type="nucleotide sequence ID" value="NZ_AP024883.1"/>
</dbReference>
<dbReference type="EMBL" id="JAWRCO010000001">
    <property type="protein sequence ID" value="MDW6001298.1"/>
    <property type="molecule type" value="Genomic_DNA"/>
</dbReference>
<feature type="transmembrane region" description="Helical" evidence="8">
    <location>
        <begin position="245"/>
        <end position="266"/>
    </location>
</feature>
<evidence type="ECO:0000313" key="9">
    <source>
        <dbReference type="EMBL" id="MDW6001298.1"/>
    </source>
</evidence>
<sequence length="458" mass="47538">MSSTKDLIYQLEDRPTTGAALLAAFQHVLASFIGIITPTLVIGGVLGLGEEIPYLISMALFVSGVATLIQVKGIGPVGSGLLSIQGTSFSFVGGVIAAGLAVKGQGGDTREVLATVFGVCMVGSFIEMALSRFLGKLRKIITPTVTGIVVCLIGLSLIKVGITDIAGGFGAEDFGSLRNLGIAALVILTVLILQLSRYPMLRLSAIFIGLVVGCLVAAILGKVSVPGLDKVELVAIPQFFKYGLSFSWEAFLPLMFIFVITAIETVGDLTASSRVSGQPCSGPVYEKRIQGGVLGDGLNSLLAGCLNTFPNTTFSQNNGVIQLTGVASRYVGFFVAGIFILLGLFPAVGAVLQSIPKPVLGATTTLMFGTIAVAGIRILASEEFNRKKVLTVAISFGLGLGVALVPDLLQGMPPLVQKIFSSSITTGGLTAILCTLLLPDVDITEEEPKAAVEKEVSV</sequence>
<reference evidence="9 12" key="2">
    <citation type="submission" date="2023-11" db="EMBL/GenBank/DDBJ databases">
        <title>Plant-associative lifestyle of Vibrio porteresiae and its evolutionary dynamics.</title>
        <authorList>
            <person name="Rameshkumar N."/>
            <person name="Kirti K."/>
        </authorList>
    </citation>
    <scope>NUCLEOTIDE SEQUENCE [LARGE SCALE GENOMIC DNA]</scope>
    <source>
        <strain evidence="9 12">MSSRF38</strain>
    </source>
</reference>
<name>A0A1Y6IW05_9VIBR</name>
<dbReference type="NCBIfam" id="TIGR03173">
    <property type="entry name" value="pbuX"/>
    <property type="match status" value="1"/>
</dbReference>
<feature type="transmembrane region" description="Helical" evidence="8">
    <location>
        <begin position="205"/>
        <end position="225"/>
    </location>
</feature>
<feature type="transmembrane region" description="Helical" evidence="8">
    <location>
        <begin position="81"/>
        <end position="100"/>
    </location>
</feature>
<keyword evidence="3" id="KW-0813">Transport</keyword>
<feature type="transmembrane region" description="Helical" evidence="8">
    <location>
        <begin position="21"/>
        <end position="46"/>
    </location>
</feature>
<feature type="transmembrane region" description="Helical" evidence="8">
    <location>
        <begin position="142"/>
        <end position="162"/>
    </location>
</feature>
<dbReference type="EMBL" id="FXXI01000002">
    <property type="protein sequence ID" value="SMS00682.1"/>
    <property type="molecule type" value="Genomic_DNA"/>
</dbReference>
<dbReference type="AlphaFoldDB" id="A0A1Y6IW05"/>
<evidence type="ECO:0000313" key="11">
    <source>
        <dbReference type="Proteomes" id="UP000196125"/>
    </source>
</evidence>
<dbReference type="PANTHER" id="PTHR42810:SF2">
    <property type="entry name" value="PURINE PERMEASE C1399.01C-RELATED"/>
    <property type="match status" value="1"/>
</dbReference>
<feature type="transmembrane region" description="Helical" evidence="8">
    <location>
        <begin position="52"/>
        <end position="69"/>
    </location>
</feature>
<dbReference type="GO" id="GO:0005886">
    <property type="term" value="C:plasma membrane"/>
    <property type="evidence" value="ECO:0007669"/>
    <property type="project" value="UniProtKB-SubCell"/>
</dbReference>
<reference evidence="10 11" key="1">
    <citation type="submission" date="2017-05" db="EMBL/GenBank/DDBJ databases">
        <authorList>
            <person name="Song R."/>
            <person name="Chenine A.L."/>
            <person name="Ruprecht R.M."/>
        </authorList>
    </citation>
    <scope>NUCLEOTIDE SEQUENCE [LARGE SCALE GENOMIC DNA]</scope>
    <source>
        <strain evidence="10 11">CECT 7927</strain>
    </source>
</reference>
<protein>
    <submittedName>
        <fullName evidence="9">Nucleobase:cation symporter-2 family protein</fullName>
    </submittedName>
    <submittedName>
        <fullName evidence="10">Xanthine permease XanP</fullName>
    </submittedName>
</protein>
<dbReference type="NCBIfam" id="NF037981">
    <property type="entry name" value="NCS2_1"/>
    <property type="match status" value="1"/>
</dbReference>
<keyword evidence="12" id="KW-1185">Reference proteome</keyword>
<accession>A0A1Y6IW05</accession>
<keyword evidence="5 8" id="KW-0812">Transmembrane</keyword>
<feature type="transmembrane region" description="Helical" evidence="8">
    <location>
        <begin position="174"/>
        <end position="193"/>
    </location>
</feature>
<dbReference type="Pfam" id="PF00860">
    <property type="entry name" value="Xan_ur_permease"/>
    <property type="match status" value="1"/>
</dbReference>
<keyword evidence="7 8" id="KW-0472">Membrane</keyword>
<evidence type="ECO:0000256" key="8">
    <source>
        <dbReference type="SAM" id="Phobius"/>
    </source>
</evidence>
<evidence type="ECO:0000256" key="6">
    <source>
        <dbReference type="ARBA" id="ARBA00022989"/>
    </source>
</evidence>
<keyword evidence="6 8" id="KW-1133">Transmembrane helix</keyword>
<gene>
    <name evidence="10" type="primary">xanP</name>
    <name evidence="9" type="ORF">SBX37_00040</name>
    <name evidence="10" type="ORF">VIM7927_01951</name>
</gene>
<comment type="similarity">
    <text evidence="2">Belongs to the nucleobase:cation symporter-2 (NCS2) (TC 2.A.40) family.</text>
</comment>
<dbReference type="InterPro" id="IPR006042">
    <property type="entry name" value="Xan_ur_permease"/>
</dbReference>
<evidence type="ECO:0000256" key="5">
    <source>
        <dbReference type="ARBA" id="ARBA00022692"/>
    </source>
</evidence>
<dbReference type="PROSITE" id="PS01116">
    <property type="entry name" value="XANTH_URACIL_PERMASE"/>
    <property type="match status" value="1"/>
</dbReference>
<dbReference type="OrthoDB" id="9805749at2"/>
<dbReference type="PANTHER" id="PTHR42810">
    <property type="entry name" value="PURINE PERMEASE C1399.01C-RELATED"/>
    <property type="match status" value="1"/>
</dbReference>
<dbReference type="NCBIfam" id="TIGR00801">
    <property type="entry name" value="ncs2"/>
    <property type="match status" value="1"/>
</dbReference>